<keyword evidence="3 6" id="KW-0677">Repeat</keyword>
<dbReference type="GO" id="GO:0140588">
    <property type="term" value="P:chromatin looping"/>
    <property type="evidence" value="ECO:0007669"/>
    <property type="project" value="InterPro"/>
</dbReference>
<dbReference type="Proteomes" id="UP000247409">
    <property type="component" value="Unassembled WGS sequence"/>
</dbReference>
<evidence type="ECO:0000256" key="3">
    <source>
        <dbReference type="ARBA" id="ARBA00022737"/>
    </source>
</evidence>
<feature type="region of interest" description="Disordered" evidence="7">
    <location>
        <begin position="33"/>
        <end position="53"/>
    </location>
</feature>
<feature type="compositionally biased region" description="Polar residues" evidence="7">
    <location>
        <begin position="167"/>
        <end position="177"/>
    </location>
</feature>
<feature type="compositionally biased region" description="Pro residues" evidence="7">
    <location>
        <begin position="187"/>
        <end position="208"/>
    </location>
</feature>
<protein>
    <recommendedName>
        <fullName evidence="6">Sister chromatid cohesion protein</fullName>
    </recommendedName>
</protein>
<keyword evidence="4 6" id="KW-0539">Nucleus</keyword>
<evidence type="ECO:0000256" key="4">
    <source>
        <dbReference type="ARBA" id="ARBA00023242"/>
    </source>
</evidence>
<feature type="region of interest" description="Disordered" evidence="7">
    <location>
        <begin position="1556"/>
        <end position="1580"/>
    </location>
</feature>
<evidence type="ECO:0000313" key="9">
    <source>
        <dbReference type="EMBL" id="PXF49919.1"/>
    </source>
</evidence>
<dbReference type="Gene3D" id="1.25.10.10">
    <property type="entry name" value="Leucine-rich Repeat Variant"/>
    <property type="match status" value="1"/>
</dbReference>
<feature type="compositionally biased region" description="Basic and acidic residues" evidence="7">
    <location>
        <begin position="1556"/>
        <end position="1565"/>
    </location>
</feature>
<evidence type="ECO:0000256" key="6">
    <source>
        <dbReference type="RuleBase" id="RU364107"/>
    </source>
</evidence>
<dbReference type="STRING" id="448386.A0A2V3J689"/>
<evidence type="ECO:0000256" key="2">
    <source>
        <dbReference type="ARBA" id="ARBA00009252"/>
    </source>
</evidence>
<feature type="compositionally biased region" description="Basic and acidic residues" evidence="7">
    <location>
        <begin position="1383"/>
        <end position="1399"/>
    </location>
</feature>
<name>A0A2V3J689_9FLOR</name>
<feature type="compositionally biased region" description="Low complexity" evidence="7">
    <location>
        <begin position="1911"/>
        <end position="1923"/>
    </location>
</feature>
<dbReference type="GO" id="GO:0061775">
    <property type="term" value="F:cohesin loader activity"/>
    <property type="evidence" value="ECO:0007669"/>
    <property type="project" value="InterPro"/>
</dbReference>
<dbReference type="Pfam" id="PF12830">
    <property type="entry name" value="Nipped-B_C"/>
    <property type="match status" value="1"/>
</dbReference>
<feature type="region of interest" description="Disordered" evidence="7">
    <location>
        <begin position="1893"/>
        <end position="1923"/>
    </location>
</feature>
<proteinExistence type="inferred from homology"/>
<dbReference type="GO" id="GO:0010468">
    <property type="term" value="P:regulation of gene expression"/>
    <property type="evidence" value="ECO:0007669"/>
    <property type="project" value="InterPro"/>
</dbReference>
<keyword evidence="10" id="KW-1185">Reference proteome</keyword>
<dbReference type="GO" id="GO:1990414">
    <property type="term" value="P:replication-born double-strand break repair via sister chromatid exchange"/>
    <property type="evidence" value="ECO:0007669"/>
    <property type="project" value="TreeGrafter"/>
</dbReference>
<dbReference type="InterPro" id="IPR011989">
    <property type="entry name" value="ARM-like"/>
</dbReference>
<comment type="caution">
    <text evidence="9">The sequence shown here is derived from an EMBL/GenBank/DDBJ whole genome shotgun (WGS) entry which is preliminary data.</text>
</comment>
<evidence type="ECO:0000256" key="5">
    <source>
        <dbReference type="ARBA" id="ARBA00023306"/>
    </source>
</evidence>
<dbReference type="OrthoDB" id="418242at2759"/>
<dbReference type="GO" id="GO:0034087">
    <property type="term" value="P:establishment of mitotic sister chromatid cohesion"/>
    <property type="evidence" value="ECO:0007669"/>
    <property type="project" value="TreeGrafter"/>
</dbReference>
<dbReference type="PANTHER" id="PTHR21704:SF18">
    <property type="entry name" value="NIPPED-B-LIKE PROTEIN"/>
    <property type="match status" value="1"/>
</dbReference>
<accession>A0A2V3J689</accession>
<dbReference type="InterPro" id="IPR016024">
    <property type="entry name" value="ARM-type_fold"/>
</dbReference>
<dbReference type="InterPro" id="IPR024986">
    <property type="entry name" value="Nipped-B_C"/>
</dbReference>
<keyword evidence="5 6" id="KW-0131">Cell cycle</keyword>
<sequence length="1957" mass="215609">MSNQDSFLPFNFCTVSSFDSLSVALAELPIPQRAEPSGPFSEPVIDSELAPPSSSVQAGMLELFTETARNSEWFPFTEDEIEDFRDVEPSTQPGEEWVKPFCDQLASTLSHSTKRATSNPRLSPSRRPTPKRPRHPPTPSDNSIRSDMPVRTRASSSFAPRMEQGTAYATSTRSFRSTPLRRTKNAIPPPAIPIPCSPSSPPAVPTSPPSRARPAHRPEVIEEREKRMREMEKDIDADEYNAFIDYLSRFIRLARREDADVKSARMLVTANASRLFELRQHIDVFAAKGAMHHVDAKVLSQVIQILHTRISYGVEVCKKLKKNQFSKTASSDTLPSVLCASTALSILSAHGAPRSLLVEELLETIVDLFDRVSTSIIFPLCDPLYKTSKAKSKQKKAKKSPRDAAPRLNADDTEDHSSDEYAPSHSERRKSGTKRAILKRDEALLEQVYNLLDAFSALHRKEHFLPHSVVSRVARVCVHSLSVTGINRYQSHAIQTACMIFASYPDHRLPILDDVREVAGAVPAARRHLRCFKVAEDQTSIRASSALFAQLVCIASSDPTAADPEGHTPRSKPAAQEGWASVRKTRHDRAVKMAVHVLEPLLKHVCTDRDPEFKMAFQTLLEDLLLLYGRPEWPSAELMLQTLSVSVITRLRASEEKTVYAKCVHLDVLGSLAAKMCDLYGIEVLKDIEQSLSFNVKVDALEEAREKLLLYLDPKRSLQFTAANAFYEALFLIDDTSIAKNLKRRMEKMDFEKNKTNTVDEQVIDGEDGPSDFPTTASEALQEISKKRSENVSARRMRNEEVSRSDALVAACFVGKNRSFTAGFNTILQAILEGLHDSAPTVRAKSIKALSSVDDACQGFLCHLPNVLHYIEASCRDVSTLARDAALELISRSLLQHMAPEQPEGETPEHEGKDKLKGDPILMSNIFSIVEKRLCDTATSVRKRAISIMRSILLSALQQSRELRRSTETPLDSQRHIQVQESRIVQICTNLVNRLEDPEPTVKEAAERTLRLGLFGFDISQELKVFDAIDQDKANQLANRLIGVFSRLPTSIHSSFMSRVMHKALLIKQKTLLASILNAAVERIHGCEAKMANITGGRVMRDMSKEDLSELRLLSAEKVACSSIISAFASLDPSLVSPHCKALAPAIKDVSGNITDGEIYCVQRILNVLEIGVAAAKDVDTSFVEEVMHDIDIIVCTSPVSALEEAAVRCFCVIARKSDLESCKALVHRSASAFLSFLATNIDNLRTYCTENMPDKMSWLERNARFALIRLGLLARYGEFESSFVEEVYETLATASGAVSVITRRDILARAAVRGLSHFLIRHRSHLQKGTRILVNLLDASAEEDISEVSEPPSERVENGVPYYSEGVRLYVLQGFHDLLRDEEERNSYTKPEPNDESRKRRRPSDVTAENTSNKMGAEFCEGNSGKVTVQEQQVVLAAEEDSEAGFLALSAQLMVPRLQKAVRSSSIAIRRIAANIFGLLVRQGLLLPATAVTSLFILLLDNDKRCRELACRVVRFLADRHAGMFASAALPALRSCFEACFDVISCGDANQQSETERELEHVDNKSGQCNGGGDGGSERGAESIMERIIEMSVDEKSGISLLSQALMSMRREQRRGVLECIMKEFDPRVCVRSVELGTDNSNETRVNDNDVNGRSHDDSIAKVANGEAGHVECEDEDDDVGPVGTEVLDVYGAEKLCALPTLYFLASTIACIDYTNGAGIGGCLTQGGGTAAAEAKLKAAKEEVNELVGIATRIVSNSGQAVLQVTKQVLRKGDVSGEKKSRMGMYAGRMSLLLALKQHLKFSRWKSAITDDEAHNESEGGSGSRTTVRLPEFRPDGRLIEIVYGASCGGGMGGAGGGMIGEEDAQVQMELFCKLMREDAIDEMEVTSCSRKVGRRGRGVSGSGRKRGARASGSGVGSSSKAFVKKSRVRGCGVTAGRLRYGEDSDSDKEWHLDGD</sequence>
<evidence type="ECO:0000256" key="1">
    <source>
        <dbReference type="ARBA" id="ARBA00004123"/>
    </source>
</evidence>
<comment type="similarity">
    <text evidence="2 6">Belongs to the SCC2/Nipped-B family.</text>
</comment>
<feature type="compositionally biased region" description="Basic residues" evidence="7">
    <location>
        <begin position="1893"/>
        <end position="1910"/>
    </location>
</feature>
<dbReference type="GO" id="GO:0071169">
    <property type="term" value="P:establishment of protein localization to chromatin"/>
    <property type="evidence" value="ECO:0007669"/>
    <property type="project" value="TreeGrafter"/>
</dbReference>
<feature type="region of interest" description="Disordered" evidence="7">
    <location>
        <begin position="1383"/>
        <end position="1420"/>
    </location>
</feature>
<feature type="region of interest" description="Disordered" evidence="7">
    <location>
        <begin position="391"/>
        <end position="434"/>
    </location>
</feature>
<reference evidence="9 10" key="1">
    <citation type="journal article" date="2018" name="Mol. Biol. Evol.">
        <title>Analysis of the draft genome of the red seaweed Gracilariopsis chorda provides insights into genome size evolution in Rhodophyta.</title>
        <authorList>
            <person name="Lee J."/>
            <person name="Yang E.C."/>
            <person name="Graf L."/>
            <person name="Yang J.H."/>
            <person name="Qiu H."/>
            <person name="Zel Zion U."/>
            <person name="Chan C.X."/>
            <person name="Stephens T.G."/>
            <person name="Weber A.P.M."/>
            <person name="Boo G.H."/>
            <person name="Boo S.M."/>
            <person name="Kim K.M."/>
            <person name="Shin Y."/>
            <person name="Jung M."/>
            <person name="Lee S.J."/>
            <person name="Yim H.S."/>
            <person name="Lee J.H."/>
            <person name="Bhattacharya D."/>
            <person name="Yoon H.S."/>
        </authorList>
    </citation>
    <scope>NUCLEOTIDE SEQUENCE [LARGE SCALE GENOMIC DNA]</scope>
    <source>
        <strain evidence="9 10">SKKU-2015</strain>
        <tissue evidence="9">Whole body</tissue>
    </source>
</reference>
<organism evidence="9 10">
    <name type="scientific">Gracilariopsis chorda</name>
    <dbReference type="NCBI Taxonomy" id="448386"/>
    <lineage>
        <taxon>Eukaryota</taxon>
        <taxon>Rhodophyta</taxon>
        <taxon>Florideophyceae</taxon>
        <taxon>Rhodymeniophycidae</taxon>
        <taxon>Gracilariales</taxon>
        <taxon>Gracilariaceae</taxon>
        <taxon>Gracilariopsis</taxon>
    </lineage>
</organism>
<comment type="subcellular location">
    <subcellularLocation>
        <location evidence="1 6">Nucleus</location>
    </subcellularLocation>
</comment>
<evidence type="ECO:0000256" key="7">
    <source>
        <dbReference type="SAM" id="MobiDB-lite"/>
    </source>
</evidence>
<feature type="domain" description="Sister chromatid cohesion C-terminal" evidence="8">
    <location>
        <begin position="1458"/>
        <end position="1629"/>
    </location>
</feature>
<evidence type="ECO:0000259" key="8">
    <source>
        <dbReference type="Pfam" id="PF12830"/>
    </source>
</evidence>
<dbReference type="Pfam" id="PF12765">
    <property type="entry name" value="Cohesin_HEAT"/>
    <property type="match status" value="2"/>
</dbReference>
<dbReference type="GO" id="GO:0090694">
    <property type="term" value="C:Scc2-Scc4 cohesin loading complex"/>
    <property type="evidence" value="ECO:0007669"/>
    <property type="project" value="TreeGrafter"/>
</dbReference>
<dbReference type="GO" id="GO:0003682">
    <property type="term" value="F:chromatin binding"/>
    <property type="evidence" value="ECO:0007669"/>
    <property type="project" value="TreeGrafter"/>
</dbReference>
<evidence type="ECO:0000313" key="10">
    <source>
        <dbReference type="Proteomes" id="UP000247409"/>
    </source>
</evidence>
<gene>
    <name evidence="9" type="ORF">BWQ96_00079</name>
</gene>
<dbReference type="SUPFAM" id="SSF48371">
    <property type="entry name" value="ARM repeat"/>
    <property type="match status" value="2"/>
</dbReference>
<feature type="compositionally biased region" description="Low complexity" evidence="7">
    <location>
        <begin position="117"/>
        <end position="126"/>
    </location>
</feature>
<dbReference type="InterPro" id="IPR026003">
    <property type="entry name" value="Cohesin_HEAT"/>
</dbReference>
<dbReference type="InterPro" id="IPR033031">
    <property type="entry name" value="Scc2/Nipped-B"/>
</dbReference>
<dbReference type="PANTHER" id="PTHR21704">
    <property type="entry name" value="NIPPED-B-LIKE PROTEIN DELANGIN SCC2-RELATED"/>
    <property type="match status" value="1"/>
</dbReference>
<feature type="region of interest" description="Disordered" evidence="7">
    <location>
        <begin position="109"/>
        <end position="217"/>
    </location>
</feature>
<dbReference type="EMBL" id="NBIV01000001">
    <property type="protein sequence ID" value="PXF49919.1"/>
    <property type="molecule type" value="Genomic_DNA"/>
</dbReference>